<evidence type="ECO:0000313" key="2">
    <source>
        <dbReference type="Proteomes" id="UP000004105"/>
    </source>
</evidence>
<comment type="caution">
    <text evidence="1">The sequence shown here is derived from an EMBL/GenBank/DDBJ whole genome shotgun (WGS) entry which is preliminary data.</text>
</comment>
<organism evidence="1 2">
    <name type="scientific">Neisseria bacilliformis ATCC BAA-1200</name>
    <dbReference type="NCBI Taxonomy" id="888742"/>
    <lineage>
        <taxon>Bacteria</taxon>
        <taxon>Pseudomonadati</taxon>
        <taxon>Pseudomonadota</taxon>
        <taxon>Betaproteobacteria</taxon>
        <taxon>Neisseriales</taxon>
        <taxon>Neisseriaceae</taxon>
        <taxon>Neisseria</taxon>
    </lineage>
</organism>
<gene>
    <name evidence="1" type="ORF">HMPREF9123_0227</name>
</gene>
<dbReference type="AlphaFoldDB" id="F2B917"/>
<keyword evidence="2" id="KW-1185">Reference proteome</keyword>
<reference evidence="1 2" key="1">
    <citation type="submission" date="2011-02" db="EMBL/GenBank/DDBJ databases">
        <authorList>
            <person name="Muzny D."/>
            <person name="Qin X."/>
            <person name="Deng J."/>
            <person name="Jiang H."/>
            <person name="Liu Y."/>
            <person name="Qu J."/>
            <person name="Song X.-Z."/>
            <person name="Zhang L."/>
            <person name="Thornton R."/>
            <person name="Coyle M."/>
            <person name="Francisco L."/>
            <person name="Jackson L."/>
            <person name="Javaid M."/>
            <person name="Korchina V."/>
            <person name="Kovar C."/>
            <person name="Mata R."/>
            <person name="Mathew T."/>
            <person name="Ngo R."/>
            <person name="Nguyen L."/>
            <person name="Nguyen N."/>
            <person name="Okwuonu G."/>
            <person name="Ongeri F."/>
            <person name="Pham C."/>
            <person name="Simmons D."/>
            <person name="Wilczek-Boney K."/>
            <person name="Hale W."/>
            <person name="Jakkamsetti A."/>
            <person name="Pham P."/>
            <person name="Ruth R."/>
            <person name="San Lucas F."/>
            <person name="Warren J."/>
            <person name="Zhang J."/>
            <person name="Zhao Z."/>
            <person name="Zhou C."/>
            <person name="Zhu D."/>
            <person name="Lee S."/>
            <person name="Bess C."/>
            <person name="Blankenburg K."/>
            <person name="Forbes L."/>
            <person name="Fu Q."/>
            <person name="Gubbala S."/>
            <person name="Hirani K."/>
            <person name="Jayaseelan J.C."/>
            <person name="Lara F."/>
            <person name="Munidasa M."/>
            <person name="Palculict T."/>
            <person name="Patil S."/>
            <person name="Pu L.-L."/>
            <person name="Saada N."/>
            <person name="Tang L."/>
            <person name="Weissenberger G."/>
            <person name="Zhu Y."/>
            <person name="Hemphill L."/>
            <person name="Shang Y."/>
            <person name="Youmans B."/>
            <person name="Ayvaz T."/>
            <person name="Ross M."/>
            <person name="Santibanez J."/>
            <person name="Aqrawi P."/>
            <person name="Gross S."/>
            <person name="Joshi V."/>
            <person name="Fowler G."/>
            <person name="Nazareth L."/>
            <person name="Reid J."/>
            <person name="Worley K."/>
            <person name="Petrosino J."/>
            <person name="Highlander S."/>
            <person name="Gibbs R."/>
        </authorList>
    </citation>
    <scope>NUCLEOTIDE SEQUENCE [LARGE SCALE GENOMIC DNA]</scope>
    <source>
        <strain evidence="1 2">ATCC BAA-1200</strain>
    </source>
</reference>
<dbReference type="EMBL" id="AFAY01000004">
    <property type="protein sequence ID" value="EGF12021.1"/>
    <property type="molecule type" value="Genomic_DNA"/>
</dbReference>
<proteinExistence type="predicted"/>
<accession>F2B917</accession>
<sequence>MSPKRRTRFPIPQRQPEKTKTVWRFHQTVFSRQSTFNLVKICGFQAAIPPQSSHQKSPHQK</sequence>
<name>F2B917_9NEIS</name>
<dbReference type="HOGENOM" id="CLU_2917818_0_0_4"/>
<dbReference type="Proteomes" id="UP000004105">
    <property type="component" value="Unassembled WGS sequence"/>
</dbReference>
<evidence type="ECO:0000313" key="1">
    <source>
        <dbReference type="EMBL" id="EGF12021.1"/>
    </source>
</evidence>
<protein>
    <submittedName>
        <fullName evidence="1">Uncharacterized protein</fullName>
    </submittedName>
</protein>